<dbReference type="Proteomes" id="UP000479190">
    <property type="component" value="Unassembled WGS sequence"/>
</dbReference>
<sequence>MAEISAAITSSVPPKNSDPAATSVSVSTMCVSSSATPQSGRAESVSVPSVPSVSGLRIKSIIIVKPPRAPEKGVSHSSARQAQAHATLTSIPPRASALRLVPARHDPDTSELARPMSLEEAPEEEYCVSEPAVVASAPAVARAIGKPRFRVYRRARLTMPCTLAHAALHSLNLLISSQGPESTKSQLLGPKSHVSCYTLHTARLHHESRVTFRGFLNTQSLEGSANKDRIMVRQTTIISYLPMPDCRTPSPNHSQVYVTLPPRAGECEDPRRLV</sequence>
<gene>
    <name evidence="2" type="ORF">TBRA_LOCUS13622</name>
</gene>
<evidence type="ECO:0000256" key="1">
    <source>
        <dbReference type="SAM" id="MobiDB-lite"/>
    </source>
</evidence>
<dbReference type="EMBL" id="CADCXV010001142">
    <property type="protein sequence ID" value="CAB0041979.1"/>
    <property type="molecule type" value="Genomic_DNA"/>
</dbReference>
<name>A0A6H5IWT0_9HYME</name>
<accession>A0A6H5IWT0</accession>
<reference evidence="2 3" key="1">
    <citation type="submission" date="2020-02" db="EMBL/GenBank/DDBJ databases">
        <authorList>
            <person name="Ferguson B K."/>
        </authorList>
    </citation>
    <scope>NUCLEOTIDE SEQUENCE [LARGE SCALE GENOMIC DNA]</scope>
</reference>
<feature type="compositionally biased region" description="Low complexity" evidence="1">
    <location>
        <begin position="75"/>
        <end position="86"/>
    </location>
</feature>
<feature type="compositionally biased region" description="Low complexity" evidence="1">
    <location>
        <begin position="20"/>
        <end position="36"/>
    </location>
</feature>
<evidence type="ECO:0000313" key="2">
    <source>
        <dbReference type="EMBL" id="CAB0041979.1"/>
    </source>
</evidence>
<feature type="region of interest" description="Disordered" evidence="1">
    <location>
        <begin position="1"/>
        <end position="49"/>
    </location>
</feature>
<dbReference type="AlphaFoldDB" id="A0A6H5IWT0"/>
<feature type="region of interest" description="Disordered" evidence="1">
    <location>
        <begin position="67"/>
        <end position="91"/>
    </location>
</feature>
<protein>
    <submittedName>
        <fullName evidence="2">Uncharacterized protein</fullName>
    </submittedName>
</protein>
<proteinExistence type="predicted"/>
<organism evidence="2 3">
    <name type="scientific">Trichogramma brassicae</name>
    <dbReference type="NCBI Taxonomy" id="86971"/>
    <lineage>
        <taxon>Eukaryota</taxon>
        <taxon>Metazoa</taxon>
        <taxon>Ecdysozoa</taxon>
        <taxon>Arthropoda</taxon>
        <taxon>Hexapoda</taxon>
        <taxon>Insecta</taxon>
        <taxon>Pterygota</taxon>
        <taxon>Neoptera</taxon>
        <taxon>Endopterygota</taxon>
        <taxon>Hymenoptera</taxon>
        <taxon>Apocrita</taxon>
        <taxon>Proctotrupomorpha</taxon>
        <taxon>Chalcidoidea</taxon>
        <taxon>Trichogrammatidae</taxon>
        <taxon>Trichogramma</taxon>
    </lineage>
</organism>
<evidence type="ECO:0000313" key="3">
    <source>
        <dbReference type="Proteomes" id="UP000479190"/>
    </source>
</evidence>
<keyword evidence="3" id="KW-1185">Reference proteome</keyword>